<feature type="compositionally biased region" description="Low complexity" evidence="3">
    <location>
        <begin position="392"/>
        <end position="402"/>
    </location>
</feature>
<dbReference type="Gene3D" id="1.10.287.110">
    <property type="entry name" value="DnaJ domain"/>
    <property type="match status" value="1"/>
</dbReference>
<accession>A0A8H4ULJ2</accession>
<evidence type="ECO:0000313" key="9">
    <source>
        <dbReference type="Proteomes" id="UP000635477"/>
    </source>
</evidence>
<feature type="compositionally biased region" description="Acidic residues" evidence="3">
    <location>
        <begin position="356"/>
        <end position="365"/>
    </location>
</feature>
<dbReference type="Pfam" id="PF00226">
    <property type="entry name" value="DnaJ"/>
    <property type="match status" value="1"/>
</dbReference>
<evidence type="ECO:0000256" key="5">
    <source>
        <dbReference type="SAM" id="SignalP"/>
    </source>
</evidence>
<gene>
    <name evidence="8" type="ORF">FZEAL_4885</name>
</gene>
<organism evidence="8 9">
    <name type="scientific">Fusarium zealandicum</name>
    <dbReference type="NCBI Taxonomy" id="1053134"/>
    <lineage>
        <taxon>Eukaryota</taxon>
        <taxon>Fungi</taxon>
        <taxon>Dikarya</taxon>
        <taxon>Ascomycota</taxon>
        <taxon>Pezizomycotina</taxon>
        <taxon>Sordariomycetes</taxon>
        <taxon>Hypocreomycetidae</taxon>
        <taxon>Hypocreales</taxon>
        <taxon>Nectriaceae</taxon>
        <taxon>Fusarium</taxon>
        <taxon>Fusarium staphyleae species complex</taxon>
    </lineage>
</organism>
<feature type="domain" description="Major facilitator superfamily (MFS) profile" evidence="7">
    <location>
        <begin position="487"/>
        <end position="872"/>
    </location>
</feature>
<feature type="chain" id="PRO_5034339185" description="Major facilitator superfamily (MFS) profile domain-containing protein" evidence="5">
    <location>
        <begin position="21"/>
        <end position="907"/>
    </location>
</feature>
<sequence length="907" mass="99275">MKFAHFSVGLLALFSPLAAAWSKEDREIFRIRDEIAKYEPDSSATFYNILGIPPSASLDDVTKAYRKMTRSLHPDKVKQHMRTQAGKDKKSGLNVKPPTPAEIKTAVKKAGEAQARLSLMANILRGPERDRYDHFLSNGFPLWKGTDYYYNRYRPGLGTVIVGLFLVVGGGFHYLTLYMSWKRQQEFVQRYIKFARDTAWGGGLNMPGVEAAPPPPPPPPAPASDDEEGPPMPTNRRERRMQQKATKRDGGRTTGGKKARKAQALSGSATPVAEGPTGARKRVVAENGKILVVDSLGDVYLEEEDQEGEVHEFLLDPNELLRPSIMDTAVFRAPVWLFNLSVGRFLPNKASDVEFDDAADEEDSDVPQRTPSTDSAGEDFELLDKSTDSLSKAKASGAQQGKANKRRGRKSRSADKPGPRAGPDDGFRNSPAQAQARDDAAGETVASDEARCGRVLSRTTKYESSWLRRISTPKNCRWDDKAPPALTMMHCLLFAMASTFTVANLYYNQPILNKIAADFGVTYEQSSQVATLMQAGYAAGLVFVLPLGDILERRPFIISLILATATLWIGLCVTDNFALFRALSFICGATTVTPQLMLPLVGDFAPPKRKASLLAIVVSGLMLGLLMARLLSGVVSNFTSWRNIYWFSCGAQYLLACVLFCFMPDYPSTNPDGLNYLRALWSIPYMMVTEPVLIQACLIAFTISTIFTSFWTTLTFLLASPPYEYSSLQIGLFSLTGLVTILSIPLIGRLIDRFAPLMSTISAQVLALIGTVVGTLIGTFTVAGPIVQAIGIDLGVQTAQVANRAAIFNINPRARNRVNTAYMTLAFAGQLTGTAVGNRLYASGGWKRSGACSIAFVGISILISLARGPRETGWVGWRGGWPLRRDAAPPAARENEETRREKSEGKV</sequence>
<keyword evidence="5" id="KW-0732">Signal</keyword>
<feature type="signal peptide" evidence="5">
    <location>
        <begin position="1"/>
        <end position="20"/>
    </location>
</feature>
<reference evidence="8" key="1">
    <citation type="journal article" date="2020" name="BMC Genomics">
        <title>Correction to: Identification and distribution of gene clusters required for synthesis of sphingolipid metabolism inhibitors in diverse species of the filamentous fungus Fusarium.</title>
        <authorList>
            <person name="Kim H.S."/>
            <person name="Lohmar J.M."/>
            <person name="Busman M."/>
            <person name="Brown D.W."/>
            <person name="Naumann T.A."/>
            <person name="Divon H.H."/>
            <person name="Lysoe E."/>
            <person name="Uhlig S."/>
            <person name="Proctor R.H."/>
        </authorList>
    </citation>
    <scope>NUCLEOTIDE SEQUENCE</scope>
    <source>
        <strain evidence="8">NRRL 22465</strain>
    </source>
</reference>
<dbReference type="CDD" id="cd17324">
    <property type="entry name" value="MFS_NepI_like"/>
    <property type="match status" value="1"/>
</dbReference>
<dbReference type="InterPro" id="IPR011701">
    <property type="entry name" value="MFS"/>
</dbReference>
<dbReference type="GO" id="GO:0022857">
    <property type="term" value="F:transmembrane transporter activity"/>
    <property type="evidence" value="ECO:0007669"/>
    <property type="project" value="InterPro"/>
</dbReference>
<evidence type="ECO:0000256" key="3">
    <source>
        <dbReference type="SAM" id="MobiDB-lite"/>
    </source>
</evidence>
<dbReference type="InterPro" id="IPR036869">
    <property type="entry name" value="J_dom_sf"/>
</dbReference>
<comment type="caution">
    <text evidence="8">The sequence shown here is derived from an EMBL/GenBank/DDBJ whole genome shotgun (WGS) entry which is preliminary data.</text>
</comment>
<feature type="region of interest" description="Disordered" evidence="3">
    <location>
        <begin position="884"/>
        <end position="907"/>
    </location>
</feature>
<proteinExistence type="predicted"/>
<dbReference type="PROSITE" id="PS50850">
    <property type="entry name" value="MFS"/>
    <property type="match status" value="1"/>
</dbReference>
<dbReference type="AlphaFoldDB" id="A0A8H4ULJ2"/>
<protein>
    <recommendedName>
        <fullName evidence="10">Major facilitator superfamily (MFS) profile domain-containing protein</fullName>
    </recommendedName>
</protein>
<dbReference type="InterPro" id="IPR020846">
    <property type="entry name" value="MFS_dom"/>
</dbReference>
<dbReference type="PANTHER" id="PTHR42910">
    <property type="entry name" value="TRANSPORTER SCO4007-RELATED"/>
    <property type="match status" value="1"/>
</dbReference>
<dbReference type="SUPFAM" id="SSF103473">
    <property type="entry name" value="MFS general substrate transporter"/>
    <property type="match status" value="1"/>
</dbReference>
<dbReference type="Gene3D" id="1.20.1250.20">
    <property type="entry name" value="MFS general substrate transporter like domains"/>
    <property type="match status" value="2"/>
</dbReference>
<evidence type="ECO:0000256" key="1">
    <source>
        <dbReference type="ARBA" id="ARBA00004141"/>
    </source>
</evidence>
<dbReference type="PROSITE" id="PS50076">
    <property type="entry name" value="DNAJ_2"/>
    <property type="match status" value="1"/>
</dbReference>
<dbReference type="GO" id="GO:0016020">
    <property type="term" value="C:membrane"/>
    <property type="evidence" value="ECO:0007669"/>
    <property type="project" value="UniProtKB-SubCell"/>
</dbReference>
<dbReference type="EMBL" id="JABEYC010000341">
    <property type="protein sequence ID" value="KAF4978795.1"/>
    <property type="molecule type" value="Genomic_DNA"/>
</dbReference>
<keyword evidence="2" id="KW-0325">Glycoprotein</keyword>
<feature type="transmembrane region" description="Helical" evidence="4">
    <location>
        <begin position="692"/>
        <end position="718"/>
    </location>
</feature>
<keyword evidence="9" id="KW-1185">Reference proteome</keyword>
<feature type="region of interest" description="Disordered" evidence="3">
    <location>
        <begin position="356"/>
        <end position="449"/>
    </location>
</feature>
<feature type="transmembrane region" description="Helical" evidence="4">
    <location>
        <begin position="527"/>
        <end position="548"/>
    </location>
</feature>
<dbReference type="PANTHER" id="PTHR42910:SF1">
    <property type="entry name" value="MAJOR FACILITATOR SUPERFAMILY (MFS) PROFILE DOMAIN-CONTAINING PROTEIN"/>
    <property type="match status" value="1"/>
</dbReference>
<feature type="transmembrane region" description="Helical" evidence="4">
    <location>
        <begin position="763"/>
        <end position="787"/>
    </location>
</feature>
<keyword evidence="4" id="KW-0812">Transmembrane</keyword>
<evidence type="ECO:0000259" key="7">
    <source>
        <dbReference type="PROSITE" id="PS50850"/>
    </source>
</evidence>
<feature type="transmembrane region" description="Helical" evidence="4">
    <location>
        <begin position="555"/>
        <end position="571"/>
    </location>
</feature>
<evidence type="ECO:0000256" key="4">
    <source>
        <dbReference type="SAM" id="Phobius"/>
    </source>
</evidence>
<dbReference type="CDD" id="cd06257">
    <property type="entry name" value="DnaJ"/>
    <property type="match status" value="1"/>
</dbReference>
<comment type="subcellular location">
    <subcellularLocation>
        <location evidence="1">Membrane</location>
        <topology evidence="1">Multi-pass membrane protein</topology>
    </subcellularLocation>
</comment>
<feature type="compositionally biased region" description="Basic and acidic residues" evidence="3">
    <location>
        <begin position="412"/>
        <end position="427"/>
    </location>
</feature>
<reference evidence="8" key="2">
    <citation type="submission" date="2020-05" db="EMBL/GenBank/DDBJ databases">
        <authorList>
            <person name="Kim H.-S."/>
            <person name="Proctor R.H."/>
            <person name="Brown D.W."/>
        </authorList>
    </citation>
    <scope>NUCLEOTIDE SEQUENCE</scope>
    <source>
        <strain evidence="8">NRRL 22465</strain>
    </source>
</reference>
<feature type="transmembrane region" description="Helical" evidence="4">
    <location>
        <begin position="485"/>
        <end position="507"/>
    </location>
</feature>
<feature type="region of interest" description="Disordered" evidence="3">
    <location>
        <begin position="205"/>
        <end position="280"/>
    </location>
</feature>
<evidence type="ECO:0000259" key="6">
    <source>
        <dbReference type="PROSITE" id="PS50076"/>
    </source>
</evidence>
<feature type="transmembrane region" description="Helical" evidence="4">
    <location>
        <begin position="577"/>
        <end position="601"/>
    </location>
</feature>
<dbReference type="PRINTS" id="PR00625">
    <property type="entry name" value="JDOMAIN"/>
</dbReference>
<evidence type="ECO:0008006" key="10">
    <source>
        <dbReference type="Google" id="ProtNLM"/>
    </source>
</evidence>
<evidence type="ECO:0000256" key="2">
    <source>
        <dbReference type="ARBA" id="ARBA00023180"/>
    </source>
</evidence>
<dbReference type="InterPro" id="IPR001623">
    <property type="entry name" value="DnaJ_domain"/>
</dbReference>
<dbReference type="Pfam" id="PF07690">
    <property type="entry name" value="MFS_1"/>
    <property type="match status" value="1"/>
</dbReference>
<dbReference type="Proteomes" id="UP000635477">
    <property type="component" value="Unassembled WGS sequence"/>
</dbReference>
<feature type="transmembrane region" description="Helical" evidence="4">
    <location>
        <begin position="730"/>
        <end position="751"/>
    </location>
</feature>
<name>A0A8H4ULJ2_9HYPO</name>
<feature type="region of interest" description="Disordered" evidence="3">
    <location>
        <begin position="75"/>
        <end position="98"/>
    </location>
</feature>
<feature type="compositionally biased region" description="Pro residues" evidence="3">
    <location>
        <begin position="212"/>
        <end position="222"/>
    </location>
</feature>
<feature type="transmembrane region" description="Helical" evidence="4">
    <location>
        <begin position="613"/>
        <end position="632"/>
    </location>
</feature>
<dbReference type="SUPFAM" id="SSF46565">
    <property type="entry name" value="Chaperone J-domain"/>
    <property type="match status" value="1"/>
</dbReference>
<feature type="domain" description="J" evidence="6">
    <location>
        <begin position="45"/>
        <end position="136"/>
    </location>
</feature>
<keyword evidence="4" id="KW-0472">Membrane</keyword>
<dbReference type="InterPro" id="IPR036259">
    <property type="entry name" value="MFS_trans_sf"/>
</dbReference>
<dbReference type="OrthoDB" id="2105912at2759"/>
<dbReference type="SMART" id="SM00271">
    <property type="entry name" value="DnaJ"/>
    <property type="match status" value="1"/>
</dbReference>
<feature type="transmembrane region" description="Helical" evidence="4">
    <location>
        <begin position="156"/>
        <end position="175"/>
    </location>
</feature>
<keyword evidence="4" id="KW-1133">Transmembrane helix</keyword>
<evidence type="ECO:0000313" key="8">
    <source>
        <dbReference type="EMBL" id="KAF4978795.1"/>
    </source>
</evidence>